<feature type="transmembrane region" description="Helical" evidence="11">
    <location>
        <begin position="113"/>
        <end position="132"/>
    </location>
</feature>
<dbReference type="InterPro" id="IPR021050">
    <property type="entry name" value="Cyt_c_oxidase_su4_actinobac"/>
</dbReference>
<dbReference type="GO" id="GO:0022900">
    <property type="term" value="P:electron transport chain"/>
    <property type="evidence" value="ECO:0007669"/>
    <property type="project" value="InterPro"/>
</dbReference>
<evidence type="ECO:0000256" key="6">
    <source>
        <dbReference type="ARBA" id="ARBA00022967"/>
    </source>
</evidence>
<evidence type="ECO:0000256" key="3">
    <source>
        <dbReference type="ARBA" id="ARBA00006870"/>
    </source>
</evidence>
<evidence type="ECO:0000256" key="11">
    <source>
        <dbReference type="SAM" id="Phobius"/>
    </source>
</evidence>
<dbReference type="InParanoid" id="A0A545ATH8"/>
<accession>A0A545ATH8</accession>
<name>A0A545ATH8_9ACTN</name>
<comment type="caution">
    <text evidence="12">The sequence shown here is derived from an EMBL/GenBank/DDBJ whole genome shotgun (WGS) entry which is preliminary data.</text>
</comment>
<comment type="similarity">
    <text evidence="3 10">Belongs to the cytochrome c oxidase bacterial subunit CtaF family.</text>
</comment>
<keyword evidence="13" id="KW-1185">Reference proteome</keyword>
<dbReference type="GO" id="GO:0004129">
    <property type="term" value="F:cytochrome-c oxidase activity"/>
    <property type="evidence" value="ECO:0007669"/>
    <property type="project" value="UniProtKB-EC"/>
</dbReference>
<evidence type="ECO:0000256" key="7">
    <source>
        <dbReference type="ARBA" id="ARBA00022989"/>
    </source>
</evidence>
<proteinExistence type="inferred from homology"/>
<keyword evidence="8 10" id="KW-0472">Membrane</keyword>
<evidence type="ECO:0000313" key="13">
    <source>
        <dbReference type="Proteomes" id="UP000317982"/>
    </source>
</evidence>
<dbReference type="AlphaFoldDB" id="A0A545ATH8"/>
<evidence type="ECO:0000256" key="4">
    <source>
        <dbReference type="ARBA" id="ARBA00022475"/>
    </source>
</evidence>
<evidence type="ECO:0000256" key="9">
    <source>
        <dbReference type="ARBA" id="ARBA00047816"/>
    </source>
</evidence>
<evidence type="ECO:0000256" key="2">
    <source>
        <dbReference type="ARBA" id="ARBA00004651"/>
    </source>
</evidence>
<dbReference type="RefSeq" id="WP_142705044.1">
    <property type="nucleotide sequence ID" value="NZ_VIRS01000008.1"/>
</dbReference>
<comment type="subunit">
    <text evidence="10">Associates with subunits I, II and III to form cytochrome c oxidase.</text>
</comment>
<evidence type="ECO:0000313" key="12">
    <source>
        <dbReference type="EMBL" id="TQS44561.1"/>
    </source>
</evidence>
<dbReference type="GO" id="GO:0005886">
    <property type="term" value="C:plasma membrane"/>
    <property type="evidence" value="ECO:0007669"/>
    <property type="project" value="UniProtKB-SubCell"/>
</dbReference>
<feature type="transmembrane region" description="Helical" evidence="11">
    <location>
        <begin position="7"/>
        <end position="25"/>
    </location>
</feature>
<comment type="catalytic activity">
    <reaction evidence="9 10">
        <text>4 Fe(II)-[cytochrome c] + O2 + 8 H(+)(in) = 4 Fe(III)-[cytochrome c] + 2 H2O + 4 H(+)(out)</text>
        <dbReference type="Rhea" id="RHEA:11436"/>
        <dbReference type="Rhea" id="RHEA-COMP:10350"/>
        <dbReference type="Rhea" id="RHEA-COMP:14399"/>
        <dbReference type="ChEBI" id="CHEBI:15377"/>
        <dbReference type="ChEBI" id="CHEBI:15378"/>
        <dbReference type="ChEBI" id="CHEBI:15379"/>
        <dbReference type="ChEBI" id="CHEBI:29033"/>
        <dbReference type="ChEBI" id="CHEBI:29034"/>
        <dbReference type="EC" id="7.1.1.9"/>
    </reaction>
</comment>
<dbReference type="Pfam" id="PF12270">
    <property type="entry name" value="Cyt_c_ox_IV"/>
    <property type="match status" value="1"/>
</dbReference>
<dbReference type="PIRSF" id="PIRSF017385">
    <property type="entry name" value="CtaF"/>
    <property type="match status" value="1"/>
</dbReference>
<evidence type="ECO:0000256" key="10">
    <source>
        <dbReference type="PIRNR" id="PIRNR017385"/>
    </source>
</evidence>
<gene>
    <name evidence="12" type="ORF">FL583_13985</name>
</gene>
<evidence type="ECO:0000256" key="8">
    <source>
        <dbReference type="ARBA" id="ARBA00023136"/>
    </source>
</evidence>
<comment type="function">
    <text evidence="1 10">Part of cytochrome c oxidase, its function is unknown.</text>
</comment>
<dbReference type="EMBL" id="VIRS01000008">
    <property type="protein sequence ID" value="TQS44561.1"/>
    <property type="molecule type" value="Genomic_DNA"/>
</dbReference>
<evidence type="ECO:0000256" key="1">
    <source>
        <dbReference type="ARBA" id="ARBA00002536"/>
    </source>
</evidence>
<feature type="transmembrane region" description="Helical" evidence="11">
    <location>
        <begin position="37"/>
        <end position="59"/>
    </location>
</feature>
<dbReference type="EC" id="7.1.1.9" evidence="10"/>
<reference evidence="12 13" key="1">
    <citation type="submission" date="2019-07" db="EMBL/GenBank/DDBJ databases">
        <title>Cryptosporangium phraense sp. nov., isolated from plant litter.</title>
        <authorList>
            <person name="Suriyachadkun C."/>
        </authorList>
    </citation>
    <scope>NUCLEOTIDE SEQUENCE [LARGE SCALE GENOMIC DNA]</scope>
    <source>
        <strain evidence="12 13">A-T 5661</strain>
    </source>
</reference>
<keyword evidence="7 11" id="KW-1133">Transmembrane helix</keyword>
<organism evidence="12 13">
    <name type="scientific">Cryptosporangium phraense</name>
    <dbReference type="NCBI Taxonomy" id="2593070"/>
    <lineage>
        <taxon>Bacteria</taxon>
        <taxon>Bacillati</taxon>
        <taxon>Actinomycetota</taxon>
        <taxon>Actinomycetes</taxon>
        <taxon>Cryptosporangiales</taxon>
        <taxon>Cryptosporangiaceae</taxon>
        <taxon>Cryptosporangium</taxon>
    </lineage>
</organism>
<comment type="subcellular location">
    <subcellularLocation>
        <location evidence="2">Cell membrane</location>
        <topology evidence="2">Multi-pass membrane protein</topology>
    </subcellularLocation>
</comment>
<keyword evidence="6 10" id="KW-1278">Translocase</keyword>
<evidence type="ECO:0000256" key="5">
    <source>
        <dbReference type="ARBA" id="ARBA00022692"/>
    </source>
</evidence>
<dbReference type="OrthoDB" id="5244617at2"/>
<feature type="transmembrane region" description="Helical" evidence="11">
    <location>
        <begin position="89"/>
        <end position="107"/>
    </location>
</feature>
<sequence>MKSESRIFNLLAAFLIAMAVVYYFWTRGSSYHTDWVGTTALILSAVLCGMCGQFFSLVARRIEARPEDRSDAEISEGAGDLGFFSPGSYWPFGIAVSATVTGLGLAYWFPWLIALGGAAVLLSVSGLLFEYYTKPGEH</sequence>
<protein>
    <recommendedName>
        <fullName evidence="10">Cytochrome c oxidase polypeptide 4</fullName>
        <ecNumber evidence="10">7.1.1.9</ecNumber>
    </recommendedName>
    <alternativeName>
        <fullName evidence="10">Cytochrome aa3 subunit 4</fullName>
    </alternativeName>
    <alternativeName>
        <fullName evidence="10">Cytochrome c oxidase polypeptide IV</fullName>
    </alternativeName>
</protein>
<dbReference type="Proteomes" id="UP000317982">
    <property type="component" value="Unassembled WGS sequence"/>
</dbReference>
<keyword evidence="5 11" id="KW-0812">Transmembrane</keyword>
<keyword evidence="4 10" id="KW-1003">Cell membrane</keyword>